<dbReference type="AlphaFoldDB" id="A0A1Q2D400"/>
<evidence type="ECO:0000313" key="8">
    <source>
        <dbReference type="EMBL" id="AQP53031.1"/>
    </source>
</evidence>
<dbReference type="Gene3D" id="1.10.10.10">
    <property type="entry name" value="Winged helix-like DNA-binding domain superfamily/Winged helix DNA-binding domain"/>
    <property type="match status" value="1"/>
</dbReference>
<dbReference type="Gene3D" id="3.30.390.60">
    <property type="entry name" value="Heat-inducible transcription repressor hrca homolog, domain 3"/>
    <property type="match status" value="1"/>
</dbReference>
<dbReference type="InterPro" id="IPR036388">
    <property type="entry name" value="WH-like_DNA-bd_sf"/>
</dbReference>
<dbReference type="HAMAP" id="MF_00081">
    <property type="entry name" value="HrcA"/>
    <property type="match status" value="1"/>
</dbReference>
<dbReference type="Proteomes" id="UP000188246">
    <property type="component" value="Chromosome"/>
</dbReference>
<dbReference type="Pfam" id="PF03444">
    <property type="entry name" value="WHD_HrcA"/>
    <property type="match status" value="1"/>
</dbReference>
<keyword evidence="9" id="KW-1185">Reference proteome</keyword>
<evidence type="ECO:0000313" key="9">
    <source>
        <dbReference type="Proteomes" id="UP000188246"/>
    </source>
</evidence>
<accession>A0A1Q2D400</accession>
<gene>
    <name evidence="5" type="primary">hrcA</name>
    <name evidence="8" type="ORF">BW732_01520</name>
</gene>
<name>A0A1Q2D400_9ENTE</name>
<dbReference type="Pfam" id="PF01628">
    <property type="entry name" value="HrcA"/>
    <property type="match status" value="1"/>
</dbReference>
<dbReference type="EMBL" id="CP019609">
    <property type="protein sequence ID" value="AQP53031.1"/>
    <property type="molecule type" value="Genomic_DNA"/>
</dbReference>
<organism evidence="8 9">
    <name type="scientific">Vagococcus penaei</name>
    <dbReference type="NCBI Taxonomy" id="633807"/>
    <lineage>
        <taxon>Bacteria</taxon>
        <taxon>Bacillati</taxon>
        <taxon>Bacillota</taxon>
        <taxon>Bacilli</taxon>
        <taxon>Lactobacillales</taxon>
        <taxon>Enterococcaceae</taxon>
        <taxon>Vagococcus</taxon>
    </lineage>
</organism>
<sequence length="345" mass="39016">MLSDRQLAIFKLLVDLYTETEMPVGSNTLMKNGINASSATIRNELVRLEDMRLIQKVHSSSGRMPSIEGYRFYVDYLLKPTNPPVDERYEIKKLLDRPYNATDEILALSAEILSDLTNYTAFSLGPDVKDKRLTDFRLIQLNRSQLIAILVTDKGSVESQVFAVPAMITVEDLEKMTRVITERLVGKSLVTVYQQLRTEIPLVLQRYFSNSSDMLALFGHVFHQLFDEDVYISGGMNLLDTTDMTNVEQFKSLYSFLNDREQITELILPSQSNQAIRIGDELGNLLLKDMSLITATYHVTNHGSGVIALLGPTTMSYSRLLGLIDTLTVEVSGQLETYYRNLDMS</sequence>
<dbReference type="InterPro" id="IPR023120">
    <property type="entry name" value="WHTH_transcript_rep_HrcA_IDD"/>
</dbReference>
<comment type="function">
    <text evidence="5">Negative regulator of class I heat shock genes (grpE-dnaK-dnaJ and groELS operons). Prevents heat-shock induction of these operons.</text>
</comment>
<dbReference type="SUPFAM" id="SSF55781">
    <property type="entry name" value="GAF domain-like"/>
    <property type="match status" value="1"/>
</dbReference>
<dbReference type="InterPro" id="IPR036390">
    <property type="entry name" value="WH_DNA-bd_sf"/>
</dbReference>
<evidence type="ECO:0000259" key="7">
    <source>
        <dbReference type="Pfam" id="PF03444"/>
    </source>
</evidence>
<keyword evidence="2 5" id="KW-0805">Transcription regulation</keyword>
<feature type="domain" description="Heat-inducible transcription repressor HrcA C-terminal" evidence="6">
    <location>
        <begin position="103"/>
        <end position="319"/>
    </location>
</feature>
<evidence type="ECO:0000256" key="3">
    <source>
        <dbReference type="ARBA" id="ARBA00023016"/>
    </source>
</evidence>
<dbReference type="KEGG" id="vpi:BW732_01520"/>
<dbReference type="PIRSF" id="PIRSF005485">
    <property type="entry name" value="HrcA"/>
    <property type="match status" value="1"/>
</dbReference>
<reference evidence="8 9" key="1">
    <citation type="journal article" date="2010" name="Int. J. Syst. Evol. Microbiol.">
        <title>Vagococcus penaei sp. nov., isolated from spoilage microbiota of cooked shrimp (Penaeus vannamei).</title>
        <authorList>
            <person name="Jaffres E."/>
            <person name="Prevost H."/>
            <person name="Rossero A."/>
            <person name="Joffraud J.J."/>
            <person name="Dousset X."/>
        </authorList>
    </citation>
    <scope>NUCLEOTIDE SEQUENCE [LARGE SCALE GENOMIC DNA]</scope>
    <source>
        <strain evidence="8 9">CD276</strain>
    </source>
</reference>
<dbReference type="GO" id="GO:0003677">
    <property type="term" value="F:DNA binding"/>
    <property type="evidence" value="ECO:0007669"/>
    <property type="project" value="InterPro"/>
</dbReference>
<evidence type="ECO:0000256" key="5">
    <source>
        <dbReference type="HAMAP-Rule" id="MF_00081"/>
    </source>
</evidence>
<dbReference type="PANTHER" id="PTHR34824:SF1">
    <property type="entry name" value="HEAT-INDUCIBLE TRANSCRIPTION REPRESSOR HRCA"/>
    <property type="match status" value="1"/>
</dbReference>
<dbReference type="InterPro" id="IPR021153">
    <property type="entry name" value="HrcA_C"/>
</dbReference>
<evidence type="ECO:0000256" key="4">
    <source>
        <dbReference type="ARBA" id="ARBA00023163"/>
    </source>
</evidence>
<protein>
    <recommendedName>
        <fullName evidence="5">Heat-inducible transcription repressor HrcA</fullName>
    </recommendedName>
</protein>
<dbReference type="GO" id="GO:0045892">
    <property type="term" value="P:negative regulation of DNA-templated transcription"/>
    <property type="evidence" value="ECO:0007669"/>
    <property type="project" value="UniProtKB-UniRule"/>
</dbReference>
<dbReference type="RefSeq" id="WP_077275129.1">
    <property type="nucleotide sequence ID" value="NZ_CP019609.1"/>
</dbReference>
<keyword evidence="1 5" id="KW-0678">Repressor</keyword>
<evidence type="ECO:0000256" key="1">
    <source>
        <dbReference type="ARBA" id="ARBA00022491"/>
    </source>
</evidence>
<dbReference type="NCBIfam" id="TIGR00331">
    <property type="entry name" value="hrcA"/>
    <property type="match status" value="1"/>
</dbReference>
<dbReference type="STRING" id="633807.BW732_01520"/>
<comment type="similarity">
    <text evidence="5">Belongs to the HrcA family.</text>
</comment>
<keyword evidence="4 5" id="KW-0804">Transcription</keyword>
<dbReference type="PANTHER" id="PTHR34824">
    <property type="entry name" value="HEAT-INDUCIBLE TRANSCRIPTION REPRESSOR HRCA"/>
    <property type="match status" value="1"/>
</dbReference>
<proteinExistence type="inferred from homology"/>
<evidence type="ECO:0000259" key="6">
    <source>
        <dbReference type="Pfam" id="PF01628"/>
    </source>
</evidence>
<dbReference type="InterPro" id="IPR029016">
    <property type="entry name" value="GAF-like_dom_sf"/>
</dbReference>
<dbReference type="Gene3D" id="3.30.450.40">
    <property type="match status" value="1"/>
</dbReference>
<dbReference type="InterPro" id="IPR002571">
    <property type="entry name" value="HrcA"/>
</dbReference>
<keyword evidence="3 5" id="KW-0346">Stress response</keyword>
<feature type="domain" description="Winged helix-turn-helix transcription repressor HrcA DNA-binding" evidence="7">
    <location>
        <begin position="1"/>
        <end position="71"/>
    </location>
</feature>
<evidence type="ECO:0000256" key="2">
    <source>
        <dbReference type="ARBA" id="ARBA00023015"/>
    </source>
</evidence>
<dbReference type="InterPro" id="IPR005104">
    <property type="entry name" value="WHTH_HrcA_DNA-bd"/>
</dbReference>
<dbReference type="SUPFAM" id="SSF46785">
    <property type="entry name" value="Winged helix' DNA-binding domain"/>
    <property type="match status" value="1"/>
</dbReference>